<sequence>MGRPRKRRARVTTTGARLAEIGTAAPMVAAARLSRIALAGANPSARDRREFSGMVIEKQTAFAQSWTAMWAEAMTLQAQLAWSWMWLSPTAAAQARLARTTSAGLDRIVASGVAPWHRKVVANARRLRR</sequence>
<evidence type="ECO:0000313" key="1">
    <source>
        <dbReference type="EMBL" id="MDH5831199.1"/>
    </source>
</evidence>
<keyword evidence="2" id="KW-1185">Reference proteome</keyword>
<name>A0ABT6JKK4_9GAMM</name>
<evidence type="ECO:0008006" key="3">
    <source>
        <dbReference type="Google" id="ProtNLM"/>
    </source>
</evidence>
<evidence type="ECO:0000313" key="2">
    <source>
        <dbReference type="Proteomes" id="UP001156831"/>
    </source>
</evidence>
<comment type="caution">
    <text evidence="1">The sequence shown here is derived from an EMBL/GenBank/DDBJ whole genome shotgun (WGS) entry which is preliminary data.</text>
</comment>
<dbReference type="Proteomes" id="UP001156831">
    <property type="component" value="Unassembled WGS sequence"/>
</dbReference>
<gene>
    <name evidence="1" type="ORF">QFW80_11805</name>
</gene>
<dbReference type="EMBL" id="JARXRN010000025">
    <property type="protein sequence ID" value="MDH5831199.1"/>
    <property type="molecule type" value="Genomic_DNA"/>
</dbReference>
<protein>
    <recommendedName>
        <fullName evidence="3">Phasin protein</fullName>
    </recommendedName>
</protein>
<reference evidence="1 2" key="1">
    <citation type="submission" date="2023-04" db="EMBL/GenBank/DDBJ databases">
        <title>Luteimonas sp. M1R5S18.</title>
        <authorList>
            <person name="Sun J.-Q."/>
        </authorList>
    </citation>
    <scope>NUCLEOTIDE SEQUENCE [LARGE SCALE GENOMIC DNA]</scope>
    <source>
        <strain evidence="1 2">M1R5S18</strain>
    </source>
</reference>
<organism evidence="1 2">
    <name type="scientific">Luteimonas rhizosphaericola</name>
    <dbReference type="NCBI Taxonomy" id="3042024"/>
    <lineage>
        <taxon>Bacteria</taxon>
        <taxon>Pseudomonadati</taxon>
        <taxon>Pseudomonadota</taxon>
        <taxon>Gammaproteobacteria</taxon>
        <taxon>Lysobacterales</taxon>
        <taxon>Lysobacteraceae</taxon>
        <taxon>Luteimonas</taxon>
    </lineage>
</organism>
<dbReference type="RefSeq" id="WP_280602156.1">
    <property type="nucleotide sequence ID" value="NZ_JARXRN010000025.1"/>
</dbReference>
<accession>A0ABT6JKK4</accession>
<proteinExistence type="predicted"/>